<dbReference type="InterPro" id="IPR041102">
    <property type="entry name" value="UvrA_inter"/>
</dbReference>
<evidence type="ECO:0000256" key="11">
    <source>
        <dbReference type="ARBA" id="ARBA00022881"/>
    </source>
</evidence>
<dbReference type="InterPro" id="IPR013815">
    <property type="entry name" value="ATP_grasp_subdomain_1"/>
</dbReference>
<feature type="domain" description="ABC transporter" evidence="17">
    <location>
        <begin position="588"/>
        <end position="929"/>
    </location>
</feature>
<keyword evidence="2" id="KW-0963">Cytoplasm</keyword>
<proteinExistence type="inferred from homology"/>
<keyword evidence="12" id="KW-0238">DNA-binding</keyword>
<dbReference type="Gene3D" id="1.20.1580.10">
    <property type="entry name" value="ABC transporter ATPase like domain"/>
    <property type="match status" value="2"/>
</dbReference>
<dbReference type="PROSITE" id="PS50893">
    <property type="entry name" value="ABC_TRANSPORTER_2"/>
    <property type="match status" value="1"/>
</dbReference>
<keyword evidence="13" id="KW-0234">DNA repair</keyword>
<dbReference type="PROSITE" id="PS00211">
    <property type="entry name" value="ABC_TRANSPORTER_1"/>
    <property type="match status" value="1"/>
</dbReference>
<dbReference type="NCBIfam" id="TIGR00630">
    <property type="entry name" value="uvra"/>
    <property type="match status" value="1"/>
</dbReference>
<name>A0A5C0ULV7_9RICK</name>
<evidence type="ECO:0000256" key="5">
    <source>
        <dbReference type="ARBA" id="ARBA00022741"/>
    </source>
</evidence>
<protein>
    <recommendedName>
        <fullName evidence="15">UvrABC system protein A</fullName>
    </recommendedName>
    <alternativeName>
        <fullName evidence="16">Excinuclease ABC subunit A</fullName>
    </alternativeName>
</protein>
<evidence type="ECO:0000256" key="9">
    <source>
        <dbReference type="ARBA" id="ARBA00022833"/>
    </source>
</evidence>
<keyword evidence="7" id="KW-0228">DNA excision</keyword>
<keyword evidence="3" id="KW-0479">Metal-binding</keyword>
<dbReference type="InterPro" id="IPR041552">
    <property type="entry name" value="UvrA_DNA-bd"/>
</dbReference>
<dbReference type="Pfam" id="PF17755">
    <property type="entry name" value="UvrA_DNA-bind"/>
    <property type="match status" value="1"/>
</dbReference>
<organism evidence="18 19">
    <name type="scientific">Candidatus Sneabacter namystus</name>
    <dbReference type="NCBI Taxonomy" id="2601646"/>
    <lineage>
        <taxon>Bacteria</taxon>
        <taxon>Pseudomonadati</taxon>
        <taxon>Pseudomonadota</taxon>
        <taxon>Alphaproteobacteria</taxon>
        <taxon>Rickettsiales</taxon>
        <taxon>Rickettsiaceae</taxon>
        <taxon>Rickettsieae</taxon>
        <taxon>Candidatus Sneabacter</taxon>
    </lineage>
</organism>
<keyword evidence="5" id="KW-0547">Nucleotide-binding</keyword>
<dbReference type="GO" id="GO:0008270">
    <property type="term" value="F:zinc ion binding"/>
    <property type="evidence" value="ECO:0007669"/>
    <property type="project" value="UniProtKB-KW"/>
</dbReference>
<evidence type="ECO:0000256" key="7">
    <source>
        <dbReference type="ARBA" id="ARBA00022769"/>
    </source>
</evidence>
<evidence type="ECO:0000313" key="18">
    <source>
        <dbReference type="EMBL" id="QEK39884.1"/>
    </source>
</evidence>
<dbReference type="Gene3D" id="3.40.50.300">
    <property type="entry name" value="P-loop containing nucleotide triphosphate hydrolases"/>
    <property type="match status" value="2"/>
</dbReference>
<comment type="subcellular location">
    <subcellularLocation>
        <location evidence="1">Cytoplasm</location>
    </subcellularLocation>
</comment>
<dbReference type="Gene3D" id="3.30.1490.20">
    <property type="entry name" value="ATP-grasp fold, A domain"/>
    <property type="match status" value="1"/>
</dbReference>
<keyword evidence="19" id="KW-1185">Reference proteome</keyword>
<dbReference type="GO" id="GO:0016887">
    <property type="term" value="F:ATP hydrolysis activity"/>
    <property type="evidence" value="ECO:0007669"/>
    <property type="project" value="InterPro"/>
</dbReference>
<dbReference type="Proteomes" id="UP000323844">
    <property type="component" value="Chromosome"/>
</dbReference>
<evidence type="ECO:0000256" key="13">
    <source>
        <dbReference type="ARBA" id="ARBA00023204"/>
    </source>
</evidence>
<keyword evidence="8" id="KW-0863">Zinc-finger</keyword>
<keyword evidence="18" id="KW-0378">Hydrolase</keyword>
<dbReference type="GO" id="GO:0006289">
    <property type="term" value="P:nucleotide-excision repair"/>
    <property type="evidence" value="ECO:0007669"/>
    <property type="project" value="InterPro"/>
</dbReference>
<dbReference type="RefSeq" id="WP_148952245.1">
    <property type="nucleotide sequence ID" value="NZ_CP043312.1"/>
</dbReference>
<dbReference type="GO" id="GO:0005737">
    <property type="term" value="C:cytoplasm"/>
    <property type="evidence" value="ECO:0007669"/>
    <property type="project" value="UniProtKB-SubCell"/>
</dbReference>
<dbReference type="NCBIfam" id="NF001503">
    <property type="entry name" value="PRK00349.1"/>
    <property type="match status" value="1"/>
</dbReference>
<dbReference type="AlphaFoldDB" id="A0A5C0ULV7"/>
<dbReference type="Pfam" id="PF17760">
    <property type="entry name" value="UvrA_inter"/>
    <property type="match status" value="1"/>
</dbReference>
<dbReference type="GO" id="GO:0005524">
    <property type="term" value="F:ATP binding"/>
    <property type="evidence" value="ECO:0007669"/>
    <property type="project" value="UniProtKB-KW"/>
</dbReference>
<evidence type="ECO:0000259" key="17">
    <source>
        <dbReference type="PROSITE" id="PS50893"/>
    </source>
</evidence>
<sequence length="938" mass="104203">MKDFFIKIRGAREHILKNIDLDIPRNELVIITGVSGSGKSSLAFDTIYAEGQRRYVESLSAYARQFLQLQKKPELTSITGLSPAIAIDQKTTSRNPRSTVGTVTEISDYLRLLFARVGVPFSPVTGLPIKGQSVADMSCKIYESALGKKIRILSPFIKGKKGAFEKEIDFLKRKGLLQVIIDDDLIKLDEKIIHLSKTKSHTINVIIDSFRLIEESKQRLVDALELSLKLSDGLVTIHIFDTNDDKKYDQMVLSEKYACPVSGFQVPDIEPRLFSFNSPYGICVSCHGLGELSLFSPHLIISDPQLSIQEGALKKFANLDSVVIEKAFEKALNVFGYDIHTPLCDISEEAKHVLFYGNNSQDTKKKSSEMFLGIIPYLERKMSESSDAHNEIHLSKYQSKKICESCNGYRLKKEALSVKVLGLHIGEISQMNISTLSQWLSQLPDKLSRKDNTIATPIVKEIKHKLNFLEKIGLNYLSLSRSTSTLSGGEGQRIRLASQIGSGLSGVLYVLDEPSIALHHRDNIKLIETLKDLRDLGNSVIVVEHDESTILAADYVIDLGPGAGKCGGEVVAQGTVKEILENKNSITAKFLNTEKEISRKKPPSQPFASWIEIRGANSRNLKNVDVKIPIGALTVISGVSGSGKSTLIMETLLPAVREYIENHNSTQIPNLKHITGCETFNRVVEVDQSPIGRTPRSTPATYIGLFSLIRDLFANLTEAKARGYKANRFSFNVKGGRCENCKGDGAIKVEMHFLSDMYVQCDICNGERYNEQTLEILYRKKSISDVLNMTVDEALKFFHNIHIIQSKIQVLHDVGLGYLSLGQSSTTLSGGEAQRVKLAKELSRKFIGNTLYILDEPTTGLHFQDVDKLMKIVYNLVESGCTVVMIEHNMDVISRADYVVDIGPEGGEEGGEVVACGVPKDIVKYERSVTGRFLKEYL</sequence>
<evidence type="ECO:0000256" key="4">
    <source>
        <dbReference type="ARBA" id="ARBA00022737"/>
    </source>
</evidence>
<reference evidence="18 19" key="1">
    <citation type="submission" date="2019-08" db="EMBL/GenBank/DDBJ databases">
        <title>Highly reduced genomes of protist endosymbionts show evolutionary convergence.</title>
        <authorList>
            <person name="George E."/>
            <person name="Husnik F."/>
            <person name="Tashyreva D."/>
            <person name="Prokopchuk G."/>
            <person name="Horak A."/>
            <person name="Kwong W.K."/>
            <person name="Lukes J."/>
            <person name="Keeling P.J."/>
        </authorList>
    </citation>
    <scope>NUCLEOTIDE SEQUENCE [LARGE SCALE GENOMIC DNA]</scope>
    <source>
        <strain evidence="18">1621</strain>
    </source>
</reference>
<evidence type="ECO:0000256" key="14">
    <source>
        <dbReference type="ARBA" id="ARBA00038000"/>
    </source>
</evidence>
<dbReference type="InterPro" id="IPR017871">
    <property type="entry name" value="ABC_transporter-like_CS"/>
</dbReference>
<comment type="similarity">
    <text evidence="14">Belongs to the ABC transporter superfamily. UvrA family.</text>
</comment>
<dbReference type="KEGG" id="snay:FZC37_01885"/>
<evidence type="ECO:0000256" key="2">
    <source>
        <dbReference type="ARBA" id="ARBA00022490"/>
    </source>
</evidence>
<evidence type="ECO:0000256" key="3">
    <source>
        <dbReference type="ARBA" id="ARBA00022723"/>
    </source>
</evidence>
<keyword evidence="11" id="KW-0267">Excision nuclease</keyword>
<evidence type="ECO:0000256" key="15">
    <source>
        <dbReference type="ARBA" id="ARBA00039316"/>
    </source>
</evidence>
<evidence type="ECO:0000256" key="16">
    <source>
        <dbReference type="ARBA" id="ARBA00042156"/>
    </source>
</evidence>
<keyword evidence="4" id="KW-0677">Repeat</keyword>
<dbReference type="GO" id="GO:0004518">
    <property type="term" value="F:nuclease activity"/>
    <property type="evidence" value="ECO:0007669"/>
    <property type="project" value="UniProtKB-KW"/>
</dbReference>
<dbReference type="PANTHER" id="PTHR43152:SF3">
    <property type="entry name" value="UVRABC SYSTEM PROTEIN A"/>
    <property type="match status" value="1"/>
</dbReference>
<keyword evidence="9" id="KW-0862">Zinc</keyword>
<keyword evidence="6" id="KW-0227">DNA damage</keyword>
<accession>A0A5C0ULV7</accession>
<dbReference type="InterPro" id="IPR027417">
    <property type="entry name" value="P-loop_NTPase"/>
</dbReference>
<evidence type="ECO:0000313" key="19">
    <source>
        <dbReference type="Proteomes" id="UP000323844"/>
    </source>
</evidence>
<dbReference type="GO" id="GO:0009380">
    <property type="term" value="C:excinuclease repair complex"/>
    <property type="evidence" value="ECO:0007669"/>
    <property type="project" value="InterPro"/>
</dbReference>
<keyword evidence="10" id="KW-0067">ATP-binding</keyword>
<dbReference type="SUPFAM" id="SSF52540">
    <property type="entry name" value="P-loop containing nucleoside triphosphate hydrolases"/>
    <property type="match status" value="2"/>
</dbReference>
<dbReference type="InterPro" id="IPR004602">
    <property type="entry name" value="UvrA"/>
</dbReference>
<dbReference type="InterPro" id="IPR003439">
    <property type="entry name" value="ABC_transporter-like_ATP-bd"/>
</dbReference>
<gene>
    <name evidence="18" type="primary">uvrA</name>
    <name evidence="18" type="ORF">FZC37_01885</name>
</gene>
<evidence type="ECO:0000256" key="10">
    <source>
        <dbReference type="ARBA" id="ARBA00022840"/>
    </source>
</evidence>
<evidence type="ECO:0000256" key="8">
    <source>
        <dbReference type="ARBA" id="ARBA00022771"/>
    </source>
</evidence>
<dbReference type="OrthoDB" id="9809851at2"/>
<dbReference type="GO" id="GO:0003677">
    <property type="term" value="F:DNA binding"/>
    <property type="evidence" value="ECO:0007669"/>
    <property type="project" value="UniProtKB-KW"/>
</dbReference>
<dbReference type="Gene3D" id="1.10.8.280">
    <property type="entry name" value="ABC transporter ATPase domain-like"/>
    <property type="match status" value="1"/>
</dbReference>
<dbReference type="EMBL" id="CP043312">
    <property type="protein sequence ID" value="QEK39884.1"/>
    <property type="molecule type" value="Genomic_DNA"/>
</dbReference>
<evidence type="ECO:0000256" key="6">
    <source>
        <dbReference type="ARBA" id="ARBA00022763"/>
    </source>
</evidence>
<evidence type="ECO:0000256" key="1">
    <source>
        <dbReference type="ARBA" id="ARBA00004496"/>
    </source>
</evidence>
<dbReference type="PANTHER" id="PTHR43152">
    <property type="entry name" value="UVRABC SYSTEM PROTEIN A"/>
    <property type="match status" value="1"/>
</dbReference>
<evidence type="ECO:0000256" key="12">
    <source>
        <dbReference type="ARBA" id="ARBA00023125"/>
    </source>
</evidence>